<keyword evidence="3" id="KW-0175">Coiled coil</keyword>
<evidence type="ECO:0000256" key="1">
    <source>
        <dbReference type="ARBA" id="ARBA00004196"/>
    </source>
</evidence>
<dbReference type="AlphaFoldDB" id="A0A1V2DST6"/>
<keyword evidence="4" id="KW-0812">Transmembrane</keyword>
<dbReference type="Pfam" id="PF25917">
    <property type="entry name" value="BSH_RND"/>
    <property type="match status" value="1"/>
</dbReference>
<dbReference type="GO" id="GO:0055085">
    <property type="term" value="P:transmembrane transport"/>
    <property type="evidence" value="ECO:0007669"/>
    <property type="project" value="InterPro"/>
</dbReference>
<dbReference type="PANTHER" id="PTHR30386">
    <property type="entry name" value="MEMBRANE FUSION SUBUNIT OF EMRAB-TOLC MULTIDRUG EFFLUX PUMP"/>
    <property type="match status" value="1"/>
</dbReference>
<evidence type="ECO:0000313" key="8">
    <source>
        <dbReference type="Proteomes" id="UP000189339"/>
    </source>
</evidence>
<comment type="caution">
    <text evidence="7">The sequence shown here is derived from an EMBL/GenBank/DDBJ whole genome shotgun (WGS) entry which is preliminary data.</text>
</comment>
<dbReference type="PANTHER" id="PTHR30386:SF19">
    <property type="entry name" value="MULTIDRUG EXPORT PROTEIN EMRA-RELATED"/>
    <property type="match status" value="1"/>
</dbReference>
<dbReference type="STRING" id="135739.BTO32_08350"/>
<protein>
    <submittedName>
        <fullName evidence="7">Transporter</fullName>
    </submittedName>
</protein>
<evidence type="ECO:0000256" key="3">
    <source>
        <dbReference type="SAM" id="Coils"/>
    </source>
</evidence>
<name>A0A1V2DST6_9GAMM</name>
<feature type="coiled-coil region" evidence="3">
    <location>
        <begin position="101"/>
        <end position="187"/>
    </location>
</feature>
<comment type="similarity">
    <text evidence="2">Belongs to the membrane fusion protein (MFP) (TC 8.A.1) family.</text>
</comment>
<evidence type="ECO:0000313" key="7">
    <source>
        <dbReference type="EMBL" id="ONF43662.1"/>
    </source>
</evidence>
<dbReference type="GO" id="GO:0030313">
    <property type="term" value="C:cell envelope"/>
    <property type="evidence" value="ECO:0007669"/>
    <property type="project" value="UniProtKB-SubCell"/>
</dbReference>
<feature type="domain" description="Multidrug resistance protein MdtA-like barrel-sandwich hybrid" evidence="5">
    <location>
        <begin position="61"/>
        <end position="245"/>
    </location>
</feature>
<feature type="domain" description="p-hydroxybenzoic acid efflux pump subunit AaeA-like beta-barrel" evidence="6">
    <location>
        <begin position="255"/>
        <end position="345"/>
    </location>
</feature>
<keyword evidence="8" id="KW-1185">Reference proteome</keyword>
<accession>A0A1V2DST6</accession>
<keyword evidence="4" id="KW-1133">Transmembrane helix</keyword>
<reference evidence="7 8" key="1">
    <citation type="submission" date="2016-12" db="EMBL/GenBank/DDBJ databases">
        <title>Marinobacter lutaoensis whole genome sequencing.</title>
        <authorList>
            <person name="Verma A."/>
            <person name="Krishnamurthi S."/>
        </authorList>
    </citation>
    <scope>NUCLEOTIDE SEQUENCE [LARGE SCALE GENOMIC DNA]</scope>
    <source>
        <strain evidence="7 8">T5054</strain>
    </source>
</reference>
<proteinExistence type="inferred from homology"/>
<dbReference type="InterPro" id="IPR058634">
    <property type="entry name" value="AaeA-lik-b-barrel"/>
</dbReference>
<comment type="subcellular location">
    <subcellularLocation>
        <location evidence="1">Cell envelope</location>
    </subcellularLocation>
</comment>
<keyword evidence="4" id="KW-0472">Membrane</keyword>
<dbReference type="Proteomes" id="UP000189339">
    <property type="component" value="Unassembled WGS sequence"/>
</dbReference>
<evidence type="ECO:0000256" key="2">
    <source>
        <dbReference type="ARBA" id="ARBA00009477"/>
    </source>
</evidence>
<dbReference type="Pfam" id="PF25963">
    <property type="entry name" value="Beta-barrel_AAEA"/>
    <property type="match status" value="1"/>
</dbReference>
<evidence type="ECO:0000259" key="6">
    <source>
        <dbReference type="Pfam" id="PF25963"/>
    </source>
</evidence>
<dbReference type="InterPro" id="IPR058625">
    <property type="entry name" value="MdtA-like_BSH"/>
</dbReference>
<dbReference type="EMBL" id="MSCW01000006">
    <property type="protein sequence ID" value="ONF43662.1"/>
    <property type="molecule type" value="Genomic_DNA"/>
</dbReference>
<organism evidence="7 8">
    <name type="scientific">Marinobacter lutaoensis</name>
    <dbReference type="NCBI Taxonomy" id="135739"/>
    <lineage>
        <taxon>Bacteria</taxon>
        <taxon>Pseudomonadati</taxon>
        <taxon>Pseudomonadota</taxon>
        <taxon>Gammaproteobacteria</taxon>
        <taxon>Pseudomonadales</taxon>
        <taxon>Marinobacteraceae</taxon>
        <taxon>Marinobacter</taxon>
    </lineage>
</organism>
<dbReference type="Gene3D" id="2.40.30.170">
    <property type="match status" value="1"/>
</dbReference>
<dbReference type="Gene3D" id="1.10.287.470">
    <property type="entry name" value="Helix hairpin bin"/>
    <property type="match status" value="1"/>
</dbReference>
<evidence type="ECO:0000256" key="4">
    <source>
        <dbReference type="SAM" id="Phobius"/>
    </source>
</evidence>
<dbReference type="Gene3D" id="2.40.50.100">
    <property type="match status" value="1"/>
</dbReference>
<dbReference type="RefSeq" id="WP_076724183.1">
    <property type="nucleotide sequence ID" value="NZ_MSCW01000006.1"/>
</dbReference>
<gene>
    <name evidence="7" type="ORF">BTO32_08350</name>
</gene>
<sequence>MTQDIHNIKALRRLSALSGRATLRFLLLVIVPLVALVSAGTLYLLGGRYVETENAYVHADKVSVVPEVAGTILEVSVVENQPVHAGDRLFTIDPSRYRIAVAQAESALADVQTQIETLKAQYREQEQQLRIARSNLEFAHREYQRQMELARSHAVSESVLDSYRHQWELAQQQLAQAEKALDRLRAGLAGDPDIAVSDHPMYRKAEAALAAARQDLDDTVVVSPLDGLAAKVPVVGQYVGPSRSAMTLVSSDRVWIEANLKETQLTHVREGQPVTIEVDAYPDLELEGRVGSIAGATGSEFSILPAQNATGNWVKVVQRVPVRIELESLPEAVRLRSGLSVLVEIDTGWHHRGPGFLAPVVSWVRGLVGSATAAERDGAEG</sequence>
<dbReference type="OrthoDB" id="9811754at2"/>
<dbReference type="SUPFAM" id="SSF111369">
    <property type="entry name" value="HlyD-like secretion proteins"/>
    <property type="match status" value="2"/>
</dbReference>
<dbReference type="InterPro" id="IPR050739">
    <property type="entry name" value="MFP"/>
</dbReference>
<evidence type="ECO:0000259" key="5">
    <source>
        <dbReference type="Pfam" id="PF25917"/>
    </source>
</evidence>
<feature type="transmembrane region" description="Helical" evidence="4">
    <location>
        <begin position="21"/>
        <end position="45"/>
    </location>
</feature>